<feature type="compositionally biased region" description="Basic and acidic residues" evidence="1">
    <location>
        <begin position="642"/>
        <end position="657"/>
    </location>
</feature>
<proteinExistence type="predicted"/>
<protein>
    <submittedName>
        <fullName evidence="2">Uncharacterized protein</fullName>
    </submittedName>
</protein>
<reference evidence="2" key="1">
    <citation type="submission" date="2022-07" db="EMBL/GenBank/DDBJ databases">
        <title>Genome Sequence of Leucocoprinus birnbaumii.</title>
        <authorList>
            <person name="Buettner E."/>
        </authorList>
    </citation>
    <scope>NUCLEOTIDE SEQUENCE</scope>
    <source>
        <strain evidence="2">VT141</strain>
    </source>
</reference>
<feature type="region of interest" description="Disordered" evidence="1">
    <location>
        <begin position="1168"/>
        <end position="1211"/>
    </location>
</feature>
<evidence type="ECO:0000313" key="2">
    <source>
        <dbReference type="EMBL" id="KAJ3563554.1"/>
    </source>
</evidence>
<dbReference type="PANTHER" id="PTHR46579">
    <property type="entry name" value="F5/8 TYPE C DOMAIN-CONTAINING PROTEIN-RELATED"/>
    <property type="match status" value="1"/>
</dbReference>
<organism evidence="2 3">
    <name type="scientific">Leucocoprinus birnbaumii</name>
    <dbReference type="NCBI Taxonomy" id="56174"/>
    <lineage>
        <taxon>Eukaryota</taxon>
        <taxon>Fungi</taxon>
        <taxon>Dikarya</taxon>
        <taxon>Basidiomycota</taxon>
        <taxon>Agaricomycotina</taxon>
        <taxon>Agaricomycetes</taxon>
        <taxon>Agaricomycetidae</taxon>
        <taxon>Agaricales</taxon>
        <taxon>Agaricineae</taxon>
        <taxon>Agaricaceae</taxon>
        <taxon>Leucocoprinus</taxon>
    </lineage>
</organism>
<dbReference type="InterPro" id="IPR004242">
    <property type="entry name" value="Transposase_21"/>
</dbReference>
<sequence length="1265" mass="143069">MSVSDSRTDVENWITQVQSRLRRFRLQGPERALSLQFTDPPGSQDSESLQASNLALQPDSEKNSFVLYHETWLRDQARTATEQLRKYPNDANLVQCLEALLKDLGNGLNDSEQLKRTEWERQRALSCEDNQVDPGPYMQSPFLGMEAWAIGIYFVVLCLHLMSGVSQDQCSFYLTILTKILCPTQSQTPSSFPATVETLISRVNIAPKTKSYTCCPKCFCLYDPTSSPPTCTATEIHGGEPCGAELLKDSKPIHQYVVQDFREWLARLYARPDIEDLLDRDVLGSEGEDEMRDIWDGTALKELRGADGRPFMQRQGTEGRLVFSLNMDGFNPHGNRQSGKHVSVGAIYMTCLNLPREIRNKMENVFLVGIIPGPNEPSLTQINHLVSPLVDILLDLWHKGLFLHRTPRHKLGRRIYVAMVPLICDLPAAKKMAGFGSARSNLFCSHCYLNLDNIDDLDYSSWKRRTQGVHRERAEEWRDTEDPSIRDDIFAKHGLRWSELLRLPYWDPTSYVVIDSMHCFYLGLFHRHAIHIWGMDAGMDDGDGVTFNKLSQRPTNDELKSALLLFYGNNFKSLQKLPWHTLAHLCVLFKLRFGGTKQALLSNLREDPALDTSKLNKSALIQEIQQRRRLANIIDEENKVKDPEMQKAWKQRNKDTRAFQSAGSSTREPSAVDDPDHEFARIARLPRSKPPKHEKAWNPDIPQIEKFRKTCVLGRETISEIQKDISHLSLPSWVPKGPAHPGQAKGGKLHADQWRSFFTINLPVTLTRLWGSEDSTSRKALMLENLFELVSAVKIASLRCITDQEINLYEKHFAKYLATLLNLFPGTKIAPYQHIAMHFGEFLRRFGPTHGWRCFAFERYNYLLQQSSTNQILGKMEKTMLDRFCMLQNLRAYFNSRDVPENLHFLIQSYSHLVNRDMRGTFLSEDVNHDDQNSGGADSILAKTFILPSATFDLLKVHLEVANSMGITTVGTISRSANLRTSVFKDVLYQATGTSGPNSQVMFRLQDQDKYHWSAGSLLLIFNHERETQEAGRVEETFMLIAPYKPVTLPRTRIPAVFEQFPFISGKLFYKSTLPCLLLSLKEIIGHYAYANIKWRSTSPVDAAEAKLVGLAEFLDKNSGYSGNKGPEWVDPREPRVGAALWVLLQASNSPLVIGALRDFLKEGPVMPPADGEMDIDPPESTPITPGNKGKRVRHRTPPAPSTNVPGPSRHQEAIDCIPGSETKVPSTQNGVTKVSLYRLVERLMSPQKETGCGGQSRTPTSASS</sequence>
<feature type="region of interest" description="Disordered" evidence="1">
    <location>
        <begin position="1245"/>
        <end position="1265"/>
    </location>
</feature>
<dbReference type="Proteomes" id="UP001213000">
    <property type="component" value="Unassembled WGS sequence"/>
</dbReference>
<dbReference type="Pfam" id="PF02992">
    <property type="entry name" value="Transposase_21"/>
    <property type="match status" value="1"/>
</dbReference>
<feature type="region of interest" description="Disordered" evidence="1">
    <location>
        <begin position="642"/>
        <end position="674"/>
    </location>
</feature>
<feature type="compositionally biased region" description="Polar residues" evidence="1">
    <location>
        <begin position="1256"/>
        <end position="1265"/>
    </location>
</feature>
<accession>A0AAD5VNY0</accession>
<evidence type="ECO:0000313" key="3">
    <source>
        <dbReference type="Proteomes" id="UP001213000"/>
    </source>
</evidence>
<name>A0AAD5VNY0_9AGAR</name>
<comment type="caution">
    <text evidence="2">The sequence shown here is derived from an EMBL/GenBank/DDBJ whole genome shotgun (WGS) entry which is preliminary data.</text>
</comment>
<dbReference type="PANTHER" id="PTHR46579:SF1">
    <property type="entry name" value="F5_8 TYPE C DOMAIN-CONTAINING PROTEIN"/>
    <property type="match status" value="1"/>
</dbReference>
<dbReference type="EMBL" id="JANIEX010000746">
    <property type="protein sequence ID" value="KAJ3563554.1"/>
    <property type="molecule type" value="Genomic_DNA"/>
</dbReference>
<dbReference type="AlphaFoldDB" id="A0AAD5VNY0"/>
<keyword evidence="3" id="KW-1185">Reference proteome</keyword>
<evidence type="ECO:0000256" key="1">
    <source>
        <dbReference type="SAM" id="MobiDB-lite"/>
    </source>
</evidence>
<feature type="compositionally biased region" description="Polar residues" evidence="1">
    <location>
        <begin position="658"/>
        <end position="668"/>
    </location>
</feature>
<gene>
    <name evidence="2" type="ORF">NP233_g8865</name>
</gene>